<evidence type="ECO:0000313" key="1">
    <source>
        <dbReference type="EMBL" id="NIY73914.1"/>
    </source>
</evidence>
<accession>A0ABX0W3T3</accession>
<name>A0ABX0W3T3_9RHOB</name>
<gene>
    <name evidence="1" type="ORF">HCZ30_15900</name>
</gene>
<protein>
    <submittedName>
        <fullName evidence="1">Biliverdin-producing heme oxygenase</fullName>
    </submittedName>
</protein>
<reference evidence="1 2" key="1">
    <citation type="submission" date="2020-03" db="EMBL/GenBank/DDBJ databases">
        <title>Bacterial isolates of synthetic phycosphere.</title>
        <authorList>
            <person name="Fu H."/>
            <person name="Moran M.A."/>
        </authorList>
    </citation>
    <scope>NUCLEOTIDE SEQUENCE [LARGE SCALE GENOMIC DNA]</scope>
    <source>
        <strain evidence="1 2">HF1</strain>
    </source>
</reference>
<dbReference type="SUPFAM" id="SSF48613">
    <property type="entry name" value="Heme oxygenase-like"/>
    <property type="match status" value="1"/>
</dbReference>
<sequence>MKTTINSPLHDSARQILASGANEASSPANAAPKEQSFRFTLRSASRAHHDQAEATFQPFRDAPAENLDWFLTAQLLGFCSLRDQRAGEACEAMEQAIDALMQDCKDRPLNRPLPVAPRKLHPLAVDYIFYGSRLGTKVLARQLTEAGITPLPAYFEMADQGGWAACCARLEMVDRNSRLADKLIDDVGAGFAIFQAAAGQATELLKAQA</sequence>
<dbReference type="EMBL" id="JAATOP010000016">
    <property type="protein sequence ID" value="NIY73914.1"/>
    <property type="molecule type" value="Genomic_DNA"/>
</dbReference>
<proteinExistence type="predicted"/>
<evidence type="ECO:0000313" key="2">
    <source>
        <dbReference type="Proteomes" id="UP000709466"/>
    </source>
</evidence>
<dbReference type="InterPro" id="IPR016084">
    <property type="entry name" value="Haem_Oase-like_multi-hlx"/>
</dbReference>
<dbReference type="Proteomes" id="UP000709466">
    <property type="component" value="Unassembled WGS sequence"/>
</dbReference>
<dbReference type="Gene3D" id="1.20.910.10">
    <property type="entry name" value="Heme oxygenase-like"/>
    <property type="match status" value="1"/>
</dbReference>
<dbReference type="RefSeq" id="WP_167639300.1">
    <property type="nucleotide sequence ID" value="NZ_JAATOP010000016.1"/>
</dbReference>
<organism evidence="1 2">
    <name type="scientific">Marivivens donghaensis</name>
    <dbReference type="NCBI Taxonomy" id="1699413"/>
    <lineage>
        <taxon>Bacteria</taxon>
        <taxon>Pseudomonadati</taxon>
        <taxon>Pseudomonadota</taxon>
        <taxon>Alphaproteobacteria</taxon>
        <taxon>Rhodobacterales</taxon>
        <taxon>Paracoccaceae</taxon>
        <taxon>Marivivens group</taxon>
        <taxon>Marivivens</taxon>
    </lineage>
</organism>
<keyword evidence="2" id="KW-1185">Reference proteome</keyword>
<comment type="caution">
    <text evidence="1">The sequence shown here is derived from an EMBL/GenBank/DDBJ whole genome shotgun (WGS) entry which is preliminary data.</text>
</comment>